<organism evidence="2 3">
    <name type="scientific">Mobilitalea sibirica</name>
    <dbReference type="NCBI Taxonomy" id="1462919"/>
    <lineage>
        <taxon>Bacteria</taxon>
        <taxon>Bacillati</taxon>
        <taxon>Bacillota</taxon>
        <taxon>Clostridia</taxon>
        <taxon>Lachnospirales</taxon>
        <taxon>Lachnospiraceae</taxon>
        <taxon>Mobilitalea</taxon>
    </lineage>
</organism>
<dbReference type="InterPro" id="IPR042267">
    <property type="entry name" value="VTC_sf"/>
</dbReference>
<dbReference type="CDD" id="cd07750">
    <property type="entry name" value="PolyPPase_VTC_like"/>
    <property type="match status" value="1"/>
</dbReference>
<dbReference type="InterPro" id="IPR018966">
    <property type="entry name" value="VTC_domain"/>
</dbReference>
<dbReference type="AlphaFoldDB" id="A0A8J7HE27"/>
<dbReference type="Gene3D" id="3.20.100.30">
    <property type="entry name" value="VTC, catalytic tunnel domain"/>
    <property type="match status" value="1"/>
</dbReference>
<dbReference type="Proteomes" id="UP000623269">
    <property type="component" value="Unassembled WGS sequence"/>
</dbReference>
<dbReference type="EMBL" id="JAEAGR010000012">
    <property type="protein sequence ID" value="MBH1941524.1"/>
    <property type="molecule type" value="Genomic_DNA"/>
</dbReference>
<evidence type="ECO:0000313" key="3">
    <source>
        <dbReference type="Proteomes" id="UP000623269"/>
    </source>
</evidence>
<name>A0A8J7HE27_9FIRM</name>
<evidence type="ECO:0000313" key="2">
    <source>
        <dbReference type="EMBL" id="MBH1941524.1"/>
    </source>
</evidence>
<keyword evidence="3" id="KW-1185">Reference proteome</keyword>
<reference evidence="2" key="1">
    <citation type="submission" date="2020-12" db="EMBL/GenBank/DDBJ databases">
        <title>M. sibirica DSM 26468T genome.</title>
        <authorList>
            <person name="Thieme N."/>
            <person name="Rettenmaier R."/>
            <person name="Zverlov V."/>
            <person name="Liebl W."/>
        </authorList>
    </citation>
    <scope>NUCLEOTIDE SEQUENCE</scope>
    <source>
        <strain evidence="2">DSM 26468</strain>
    </source>
</reference>
<dbReference type="RefSeq" id="WP_197661745.1">
    <property type="nucleotide sequence ID" value="NZ_JAEAGR010000012.1"/>
</dbReference>
<gene>
    <name evidence="2" type="ORF">I5677_11525</name>
</gene>
<comment type="caution">
    <text evidence="2">The sequence shown here is derived from an EMBL/GenBank/DDBJ whole genome shotgun (WGS) entry which is preliminary data.</text>
</comment>
<dbReference type="GO" id="GO:0006799">
    <property type="term" value="P:polyphosphate biosynthetic process"/>
    <property type="evidence" value="ECO:0007669"/>
    <property type="project" value="UniProtKB-ARBA"/>
</dbReference>
<protein>
    <submittedName>
        <fullName evidence="2">Polyphosphate polymerase domain-containing protein</fullName>
    </submittedName>
</protein>
<dbReference type="Pfam" id="PF09359">
    <property type="entry name" value="VTC"/>
    <property type="match status" value="1"/>
</dbReference>
<proteinExistence type="predicted"/>
<evidence type="ECO:0000259" key="1">
    <source>
        <dbReference type="Pfam" id="PF09359"/>
    </source>
</evidence>
<sequence length="236" mass="28447">MKYQNHKLRHELKYYITDEVYRTLRERFRYLLKPDENMVDEEGYLISSLYFDDVFHSALEQKVNGTRFRRKYRIRIYDRSDNIIKLECKSKFDSFIAKESATLNREEYNRILNDEYDFLLNRKEAVCKELYAYHNSRLLAPVTVVEYLREAYVSDLGNVRITFDKNISASLFSLDMFGEEYETMEVLPQGLMVLEVKYDDFIPKYIWDLIQISKAQKCAISKYVMCRKLNRRVTQV</sequence>
<feature type="domain" description="VTC" evidence="1">
    <location>
        <begin position="9"/>
        <end position="228"/>
    </location>
</feature>
<accession>A0A8J7HE27</accession>